<dbReference type="Proteomes" id="UP000239757">
    <property type="component" value="Unassembled WGS sequence"/>
</dbReference>
<proteinExistence type="predicted"/>
<keyword evidence="1" id="KW-0472">Membrane</keyword>
<keyword evidence="1" id="KW-1133">Transmembrane helix</keyword>
<dbReference type="EMBL" id="KZ664682">
    <property type="protein sequence ID" value="PPS03860.1"/>
    <property type="molecule type" value="Genomic_DNA"/>
</dbReference>
<dbReference type="AlphaFoldDB" id="A0A2P5XKP6"/>
<name>A0A2P5XKP6_GOSBA</name>
<dbReference type="OrthoDB" id="1001661at2759"/>
<feature type="transmembrane region" description="Helical" evidence="1">
    <location>
        <begin position="223"/>
        <end position="241"/>
    </location>
</feature>
<gene>
    <name evidence="2" type="ORF">GOBAR_AA16803</name>
</gene>
<keyword evidence="1" id="KW-0812">Transmembrane</keyword>
<accession>A0A2P5XKP6</accession>
<protein>
    <submittedName>
        <fullName evidence="2">Uncharacterized protein</fullName>
    </submittedName>
</protein>
<evidence type="ECO:0000256" key="1">
    <source>
        <dbReference type="SAM" id="Phobius"/>
    </source>
</evidence>
<sequence length="242" mass="26958">MEVNLENGKKSNECQKMMEVENEEVESVHVSKEINVGGAVESDIVMERALKDVKDMRLAVVEDAIEVSNVGGIKNGSRVDCRSVGICIPKVVIGLEDERKKRDRAKLKEKGREYRKRDEKIVNLSLSNSDISNIMRVILREANNTWALRKKLGFSVHGDEEDLIEEIMRAEIQGGHGRKVILASYEIGCLLSDLIKVVLGTVRDIGRLFLVVAEVRSEITCQGLLGAAVVSFLAGFPLFFFV</sequence>
<evidence type="ECO:0000313" key="2">
    <source>
        <dbReference type="EMBL" id="PPS03860.1"/>
    </source>
</evidence>
<reference evidence="2 3" key="1">
    <citation type="submission" date="2015-01" db="EMBL/GenBank/DDBJ databases">
        <title>Genome of allotetraploid Gossypium barbadense reveals genomic plasticity and fiber elongation in cotton evolution.</title>
        <authorList>
            <person name="Chen X."/>
            <person name="Liu X."/>
            <person name="Zhao B."/>
            <person name="Zheng H."/>
            <person name="Hu Y."/>
            <person name="Lu G."/>
            <person name="Yang C."/>
            <person name="Chen J."/>
            <person name="Shan C."/>
            <person name="Zhang L."/>
            <person name="Zhou Y."/>
            <person name="Wang L."/>
            <person name="Guo W."/>
            <person name="Bai Y."/>
            <person name="Ruan J."/>
            <person name="Shangguan X."/>
            <person name="Mao Y."/>
            <person name="Jiang J."/>
            <person name="Zhu Y."/>
            <person name="Lei J."/>
            <person name="Kang H."/>
            <person name="Chen S."/>
            <person name="He X."/>
            <person name="Wang R."/>
            <person name="Wang Y."/>
            <person name="Chen J."/>
            <person name="Wang L."/>
            <person name="Yu S."/>
            <person name="Wang B."/>
            <person name="Wei J."/>
            <person name="Song S."/>
            <person name="Lu X."/>
            <person name="Gao Z."/>
            <person name="Gu W."/>
            <person name="Deng X."/>
            <person name="Ma D."/>
            <person name="Wang S."/>
            <person name="Liang W."/>
            <person name="Fang L."/>
            <person name="Cai C."/>
            <person name="Zhu X."/>
            <person name="Zhou B."/>
            <person name="Zhang Y."/>
            <person name="Chen Z."/>
            <person name="Xu S."/>
            <person name="Zhu R."/>
            <person name="Wang S."/>
            <person name="Zhang T."/>
            <person name="Zhao G."/>
        </authorList>
    </citation>
    <scope>NUCLEOTIDE SEQUENCE [LARGE SCALE GENOMIC DNA]</scope>
    <source>
        <strain evidence="3">cv. Xinhai21</strain>
        <tissue evidence="2">Leaf</tissue>
    </source>
</reference>
<evidence type="ECO:0000313" key="3">
    <source>
        <dbReference type="Proteomes" id="UP000239757"/>
    </source>
</evidence>
<organism evidence="2 3">
    <name type="scientific">Gossypium barbadense</name>
    <name type="common">Sea Island cotton</name>
    <name type="synonym">Hibiscus barbadensis</name>
    <dbReference type="NCBI Taxonomy" id="3634"/>
    <lineage>
        <taxon>Eukaryota</taxon>
        <taxon>Viridiplantae</taxon>
        <taxon>Streptophyta</taxon>
        <taxon>Embryophyta</taxon>
        <taxon>Tracheophyta</taxon>
        <taxon>Spermatophyta</taxon>
        <taxon>Magnoliopsida</taxon>
        <taxon>eudicotyledons</taxon>
        <taxon>Gunneridae</taxon>
        <taxon>Pentapetalae</taxon>
        <taxon>rosids</taxon>
        <taxon>malvids</taxon>
        <taxon>Malvales</taxon>
        <taxon>Malvaceae</taxon>
        <taxon>Malvoideae</taxon>
        <taxon>Gossypium</taxon>
    </lineage>
</organism>